<accession>A0A8S2DF58</accession>
<evidence type="ECO:0000313" key="4">
    <source>
        <dbReference type="Proteomes" id="UP000677228"/>
    </source>
</evidence>
<reference evidence="2" key="1">
    <citation type="submission" date="2021-02" db="EMBL/GenBank/DDBJ databases">
        <authorList>
            <person name="Nowell W R."/>
        </authorList>
    </citation>
    <scope>NUCLEOTIDE SEQUENCE</scope>
</reference>
<comment type="caution">
    <text evidence="2">The sequence shown here is derived from an EMBL/GenBank/DDBJ whole genome shotgun (WGS) entry which is preliminary data.</text>
</comment>
<keyword evidence="1" id="KW-1133">Transmembrane helix</keyword>
<gene>
    <name evidence="2" type="ORF">OVA965_LOCUS12185</name>
    <name evidence="3" type="ORF">TMI583_LOCUS12189</name>
</gene>
<name>A0A8S2DF58_9BILA</name>
<evidence type="ECO:0008006" key="5">
    <source>
        <dbReference type="Google" id="ProtNLM"/>
    </source>
</evidence>
<evidence type="ECO:0000313" key="2">
    <source>
        <dbReference type="EMBL" id="CAF0951595.1"/>
    </source>
</evidence>
<dbReference type="EMBL" id="CAJOBA010004851">
    <property type="protein sequence ID" value="CAF3725668.1"/>
    <property type="molecule type" value="Genomic_DNA"/>
</dbReference>
<protein>
    <recommendedName>
        <fullName evidence="5">F-box domain-containing protein</fullName>
    </recommendedName>
</protein>
<sequence>MIDRSIINFNNLPPELKIEIFSYFNQVDLLYSFYDLNSTLNAILSSCVKVINLSTASLDFIEKYSKCLSVLKSNVDQFIFEKTRTNNIIKKLFNDKCSLTNCSLIKSSYIFGGLYIDNMSKNYSICELSIPLNTPNDLFIIFVNMPFIQKLNIQLCYYSSVPLPNIDLQTKGQYLEYFILNVDTSMLTFDQFQLIMNNLNSLKYLTYNYNGGTQNGQDYIDGEKWQKLLENLLALEQFQFDLKWYIRILFCSILQKCFIYGQFLTPDQLYIEQQRAYDSRTHYEYTGIRTDLFRRVNPDYLLRGFFPFWSIVLICFALLFLLVALIGVIGYLCGCRRPKPEYYKDFEQLQQDDDYLINENGVYRKGDVSELDEDFKDRLRLQESLDRGRLTNEDMV</sequence>
<evidence type="ECO:0000313" key="3">
    <source>
        <dbReference type="EMBL" id="CAF3725668.1"/>
    </source>
</evidence>
<proteinExistence type="predicted"/>
<feature type="transmembrane region" description="Helical" evidence="1">
    <location>
        <begin position="308"/>
        <end position="334"/>
    </location>
</feature>
<dbReference type="AlphaFoldDB" id="A0A8S2DF58"/>
<keyword evidence="1" id="KW-0472">Membrane</keyword>
<dbReference type="EMBL" id="CAJNOK010004846">
    <property type="protein sequence ID" value="CAF0951595.1"/>
    <property type="molecule type" value="Genomic_DNA"/>
</dbReference>
<keyword evidence="1" id="KW-0812">Transmembrane</keyword>
<dbReference type="Proteomes" id="UP000682733">
    <property type="component" value="Unassembled WGS sequence"/>
</dbReference>
<dbReference type="Proteomes" id="UP000677228">
    <property type="component" value="Unassembled WGS sequence"/>
</dbReference>
<organism evidence="2 4">
    <name type="scientific">Didymodactylos carnosus</name>
    <dbReference type="NCBI Taxonomy" id="1234261"/>
    <lineage>
        <taxon>Eukaryota</taxon>
        <taxon>Metazoa</taxon>
        <taxon>Spiralia</taxon>
        <taxon>Gnathifera</taxon>
        <taxon>Rotifera</taxon>
        <taxon>Eurotatoria</taxon>
        <taxon>Bdelloidea</taxon>
        <taxon>Philodinida</taxon>
        <taxon>Philodinidae</taxon>
        <taxon>Didymodactylos</taxon>
    </lineage>
</organism>
<evidence type="ECO:0000256" key="1">
    <source>
        <dbReference type="SAM" id="Phobius"/>
    </source>
</evidence>